<evidence type="ECO:0000313" key="2">
    <source>
        <dbReference type="EMBL" id="OMO87868.1"/>
    </source>
</evidence>
<evidence type="ECO:0000256" key="1">
    <source>
        <dbReference type="SAM" id="MobiDB-lite"/>
    </source>
</evidence>
<keyword evidence="2" id="KW-0378">Hydrolase</keyword>
<proteinExistence type="predicted"/>
<keyword evidence="2" id="KW-0347">Helicase</keyword>
<dbReference type="EMBL" id="AWUE01017236">
    <property type="protein sequence ID" value="OMO87868.1"/>
    <property type="molecule type" value="Genomic_DNA"/>
</dbReference>
<keyword evidence="3" id="KW-1185">Reference proteome</keyword>
<dbReference type="OrthoDB" id="409977at2759"/>
<feature type="compositionally biased region" description="Basic residues" evidence="1">
    <location>
        <begin position="54"/>
        <end position="74"/>
    </location>
</feature>
<accession>A0A1R3IZ67</accession>
<dbReference type="AlphaFoldDB" id="A0A1R3IZ67"/>
<dbReference type="GO" id="GO:0004386">
    <property type="term" value="F:helicase activity"/>
    <property type="evidence" value="ECO:0007669"/>
    <property type="project" value="UniProtKB-KW"/>
</dbReference>
<dbReference type="Proteomes" id="UP000187203">
    <property type="component" value="Unassembled WGS sequence"/>
</dbReference>
<feature type="region of interest" description="Disordered" evidence="1">
    <location>
        <begin position="54"/>
        <end position="77"/>
    </location>
</feature>
<reference evidence="3" key="1">
    <citation type="submission" date="2013-09" db="EMBL/GenBank/DDBJ databases">
        <title>Corchorus olitorius genome sequencing.</title>
        <authorList>
            <person name="Alam M."/>
            <person name="Haque M.S."/>
            <person name="Islam M.S."/>
            <person name="Emdad E.M."/>
            <person name="Islam M.M."/>
            <person name="Ahmed B."/>
            <person name="Halim A."/>
            <person name="Hossen Q.M.M."/>
            <person name="Hossain M.Z."/>
            <person name="Ahmed R."/>
            <person name="Khan M.M."/>
            <person name="Islam R."/>
            <person name="Rashid M.M."/>
            <person name="Khan S.A."/>
            <person name="Rahman M.S."/>
            <person name="Alam M."/>
            <person name="Yahiya A.S."/>
            <person name="Khan M.S."/>
            <person name="Azam M.S."/>
            <person name="Haque T."/>
            <person name="Lashkar M.Z.H."/>
            <person name="Akhand A.I."/>
            <person name="Morshed G."/>
            <person name="Roy S."/>
            <person name="Uddin K.S."/>
            <person name="Rabeya T."/>
            <person name="Hossain A.S."/>
            <person name="Chowdhury A."/>
            <person name="Snigdha A.R."/>
            <person name="Mortoza M.S."/>
            <person name="Matin S.A."/>
            <person name="Hoque S.M.E."/>
            <person name="Islam M.K."/>
            <person name="Roy D.K."/>
            <person name="Haider R."/>
            <person name="Moosa M.M."/>
            <person name="Elias S.M."/>
            <person name="Hasan A.M."/>
            <person name="Jahan S."/>
            <person name="Shafiuddin M."/>
            <person name="Mahmood N."/>
            <person name="Shommy N.S."/>
        </authorList>
    </citation>
    <scope>NUCLEOTIDE SEQUENCE [LARGE SCALE GENOMIC DNA]</scope>
    <source>
        <strain evidence="3">cv. O-4</strain>
    </source>
</reference>
<sequence>MAFMPQITKTVEQMDMHPPGVREIMLSSDTFPKQIQATESGELRLRIIKGKQRRNTITRERSKRRRNHGLHHLSHTCSGPDLFEDAGPYACGCE</sequence>
<gene>
    <name evidence="2" type="ORF">COLO4_20538</name>
</gene>
<keyword evidence="2" id="KW-0547">Nucleotide-binding</keyword>
<name>A0A1R3IZ67_9ROSI</name>
<protein>
    <submittedName>
        <fullName evidence="2">DEAD-box ATP-dependent RNA helicase 37-like protein</fullName>
    </submittedName>
</protein>
<evidence type="ECO:0000313" key="3">
    <source>
        <dbReference type="Proteomes" id="UP000187203"/>
    </source>
</evidence>
<keyword evidence="2" id="KW-0067">ATP-binding</keyword>
<dbReference type="STRING" id="93759.A0A1R3IZ67"/>
<organism evidence="2 3">
    <name type="scientific">Corchorus olitorius</name>
    <dbReference type="NCBI Taxonomy" id="93759"/>
    <lineage>
        <taxon>Eukaryota</taxon>
        <taxon>Viridiplantae</taxon>
        <taxon>Streptophyta</taxon>
        <taxon>Embryophyta</taxon>
        <taxon>Tracheophyta</taxon>
        <taxon>Spermatophyta</taxon>
        <taxon>Magnoliopsida</taxon>
        <taxon>eudicotyledons</taxon>
        <taxon>Gunneridae</taxon>
        <taxon>Pentapetalae</taxon>
        <taxon>rosids</taxon>
        <taxon>malvids</taxon>
        <taxon>Malvales</taxon>
        <taxon>Malvaceae</taxon>
        <taxon>Grewioideae</taxon>
        <taxon>Apeibeae</taxon>
        <taxon>Corchorus</taxon>
    </lineage>
</organism>
<comment type="caution">
    <text evidence="2">The sequence shown here is derived from an EMBL/GenBank/DDBJ whole genome shotgun (WGS) entry which is preliminary data.</text>
</comment>